<dbReference type="InParanoid" id="A0A0C2ZJV8"/>
<dbReference type="AlphaFoldDB" id="A0A0C2ZJV8"/>
<feature type="region of interest" description="Disordered" evidence="2">
    <location>
        <begin position="1"/>
        <end position="70"/>
    </location>
</feature>
<dbReference type="EMBL" id="KN822046">
    <property type="protein sequence ID" value="KIM61898.1"/>
    <property type="molecule type" value="Genomic_DNA"/>
</dbReference>
<keyword evidence="5" id="KW-1185">Reference proteome</keyword>
<organism evidence="4 5">
    <name type="scientific">Scleroderma citrinum Foug A</name>
    <dbReference type="NCBI Taxonomy" id="1036808"/>
    <lineage>
        <taxon>Eukaryota</taxon>
        <taxon>Fungi</taxon>
        <taxon>Dikarya</taxon>
        <taxon>Basidiomycota</taxon>
        <taxon>Agaricomycotina</taxon>
        <taxon>Agaricomycetes</taxon>
        <taxon>Agaricomycetidae</taxon>
        <taxon>Boletales</taxon>
        <taxon>Sclerodermatineae</taxon>
        <taxon>Sclerodermataceae</taxon>
        <taxon>Scleroderma</taxon>
    </lineage>
</organism>
<dbReference type="HOGENOM" id="CLU_987511_0_0_1"/>
<sequence length="282" mass="30900">MKMKCTLTDKLRGKSQVQSEESWSSSHQPRSPSRVSLEVVPTVTPRPAKCRRSLSTNPTPGPSKVKAGADERSSWKIVEVYIDHPPWMPTSKSRDVSLAPTLAASTTDPPTTPSGVETSGMTDGDMLEDQVSCLKKDMAKMKEDTDQDILLLKRDNVRMKVELEQNQEELETLRALVEAIREQQFLTAPALRDPSVPPPQSGPGHTIPSVPTSVHPSPPPALYYHGPVSPSIQALLAPHSPFPIPLSHQSYSSGKTNSAIYHYISLFVTFVAISAIIALWHP</sequence>
<evidence type="ECO:0000256" key="2">
    <source>
        <dbReference type="SAM" id="MobiDB-lite"/>
    </source>
</evidence>
<reference evidence="4 5" key="1">
    <citation type="submission" date="2014-04" db="EMBL/GenBank/DDBJ databases">
        <authorList>
            <consortium name="DOE Joint Genome Institute"/>
            <person name="Kuo A."/>
            <person name="Kohler A."/>
            <person name="Nagy L.G."/>
            <person name="Floudas D."/>
            <person name="Copeland A."/>
            <person name="Barry K.W."/>
            <person name="Cichocki N."/>
            <person name="Veneault-Fourrey C."/>
            <person name="LaButti K."/>
            <person name="Lindquist E.A."/>
            <person name="Lipzen A."/>
            <person name="Lundell T."/>
            <person name="Morin E."/>
            <person name="Murat C."/>
            <person name="Sun H."/>
            <person name="Tunlid A."/>
            <person name="Henrissat B."/>
            <person name="Grigoriev I.V."/>
            <person name="Hibbett D.S."/>
            <person name="Martin F."/>
            <person name="Nordberg H.P."/>
            <person name="Cantor M.N."/>
            <person name="Hua S.X."/>
        </authorList>
    </citation>
    <scope>NUCLEOTIDE SEQUENCE [LARGE SCALE GENOMIC DNA]</scope>
    <source>
        <strain evidence="4 5">Foug A</strain>
    </source>
</reference>
<feature type="coiled-coil region" evidence="1">
    <location>
        <begin position="124"/>
        <end position="183"/>
    </location>
</feature>
<dbReference type="STRING" id="1036808.A0A0C2ZJV8"/>
<keyword evidence="3" id="KW-0812">Transmembrane</keyword>
<feature type="region of interest" description="Disordered" evidence="2">
    <location>
        <begin position="102"/>
        <end position="124"/>
    </location>
</feature>
<feature type="compositionally biased region" description="Low complexity" evidence="2">
    <location>
        <begin position="15"/>
        <end position="36"/>
    </location>
</feature>
<dbReference type="Proteomes" id="UP000053989">
    <property type="component" value="Unassembled WGS sequence"/>
</dbReference>
<keyword evidence="3" id="KW-1133">Transmembrane helix</keyword>
<proteinExistence type="predicted"/>
<evidence type="ECO:0000256" key="3">
    <source>
        <dbReference type="SAM" id="Phobius"/>
    </source>
</evidence>
<feature type="region of interest" description="Disordered" evidence="2">
    <location>
        <begin position="188"/>
        <end position="215"/>
    </location>
</feature>
<accession>A0A0C2ZJV8</accession>
<feature type="transmembrane region" description="Helical" evidence="3">
    <location>
        <begin position="260"/>
        <end position="280"/>
    </location>
</feature>
<evidence type="ECO:0000313" key="4">
    <source>
        <dbReference type="EMBL" id="KIM61898.1"/>
    </source>
</evidence>
<evidence type="ECO:0000256" key="1">
    <source>
        <dbReference type="SAM" id="Coils"/>
    </source>
</evidence>
<gene>
    <name evidence="4" type="ORF">SCLCIDRAFT_25374</name>
</gene>
<keyword evidence="1" id="KW-0175">Coiled coil</keyword>
<evidence type="ECO:0000313" key="5">
    <source>
        <dbReference type="Proteomes" id="UP000053989"/>
    </source>
</evidence>
<protein>
    <submittedName>
        <fullName evidence="4">Uncharacterized protein</fullName>
    </submittedName>
</protein>
<reference evidence="5" key="2">
    <citation type="submission" date="2015-01" db="EMBL/GenBank/DDBJ databases">
        <title>Evolutionary Origins and Diversification of the Mycorrhizal Mutualists.</title>
        <authorList>
            <consortium name="DOE Joint Genome Institute"/>
            <consortium name="Mycorrhizal Genomics Consortium"/>
            <person name="Kohler A."/>
            <person name="Kuo A."/>
            <person name="Nagy L.G."/>
            <person name="Floudas D."/>
            <person name="Copeland A."/>
            <person name="Barry K.W."/>
            <person name="Cichocki N."/>
            <person name="Veneault-Fourrey C."/>
            <person name="LaButti K."/>
            <person name="Lindquist E.A."/>
            <person name="Lipzen A."/>
            <person name="Lundell T."/>
            <person name="Morin E."/>
            <person name="Murat C."/>
            <person name="Riley R."/>
            <person name="Ohm R."/>
            <person name="Sun H."/>
            <person name="Tunlid A."/>
            <person name="Henrissat B."/>
            <person name="Grigoriev I.V."/>
            <person name="Hibbett D.S."/>
            <person name="Martin F."/>
        </authorList>
    </citation>
    <scope>NUCLEOTIDE SEQUENCE [LARGE SCALE GENOMIC DNA]</scope>
    <source>
        <strain evidence="5">Foug A</strain>
    </source>
</reference>
<name>A0A0C2ZJV8_9AGAM</name>
<keyword evidence="3" id="KW-0472">Membrane</keyword>